<dbReference type="EMBL" id="PKPP01000657">
    <property type="protein sequence ID" value="PWA90076.1"/>
    <property type="molecule type" value="Genomic_DNA"/>
</dbReference>
<gene>
    <name evidence="2" type="ORF">CTI12_AA104340</name>
</gene>
<feature type="transmembrane region" description="Helical" evidence="1">
    <location>
        <begin position="95"/>
        <end position="119"/>
    </location>
</feature>
<dbReference type="Proteomes" id="UP000245207">
    <property type="component" value="Unassembled WGS sequence"/>
</dbReference>
<keyword evidence="1" id="KW-0472">Membrane</keyword>
<organism evidence="2 3">
    <name type="scientific">Artemisia annua</name>
    <name type="common">Sweet wormwood</name>
    <dbReference type="NCBI Taxonomy" id="35608"/>
    <lineage>
        <taxon>Eukaryota</taxon>
        <taxon>Viridiplantae</taxon>
        <taxon>Streptophyta</taxon>
        <taxon>Embryophyta</taxon>
        <taxon>Tracheophyta</taxon>
        <taxon>Spermatophyta</taxon>
        <taxon>Magnoliopsida</taxon>
        <taxon>eudicotyledons</taxon>
        <taxon>Gunneridae</taxon>
        <taxon>Pentapetalae</taxon>
        <taxon>asterids</taxon>
        <taxon>campanulids</taxon>
        <taxon>Asterales</taxon>
        <taxon>Asteraceae</taxon>
        <taxon>Asteroideae</taxon>
        <taxon>Anthemideae</taxon>
        <taxon>Artemisiinae</taxon>
        <taxon>Artemisia</taxon>
    </lineage>
</organism>
<reference evidence="2 3" key="1">
    <citation type="journal article" date="2018" name="Mol. Plant">
        <title>The genome of Artemisia annua provides insight into the evolution of Asteraceae family and artemisinin biosynthesis.</title>
        <authorList>
            <person name="Shen Q."/>
            <person name="Zhang L."/>
            <person name="Liao Z."/>
            <person name="Wang S."/>
            <person name="Yan T."/>
            <person name="Shi P."/>
            <person name="Liu M."/>
            <person name="Fu X."/>
            <person name="Pan Q."/>
            <person name="Wang Y."/>
            <person name="Lv Z."/>
            <person name="Lu X."/>
            <person name="Zhang F."/>
            <person name="Jiang W."/>
            <person name="Ma Y."/>
            <person name="Chen M."/>
            <person name="Hao X."/>
            <person name="Li L."/>
            <person name="Tang Y."/>
            <person name="Lv G."/>
            <person name="Zhou Y."/>
            <person name="Sun X."/>
            <person name="Brodelius P.E."/>
            <person name="Rose J.K.C."/>
            <person name="Tang K."/>
        </authorList>
    </citation>
    <scope>NUCLEOTIDE SEQUENCE [LARGE SCALE GENOMIC DNA]</scope>
    <source>
        <strain evidence="3">cv. Huhao1</strain>
        <tissue evidence="2">Leaf</tissue>
    </source>
</reference>
<evidence type="ECO:0000313" key="2">
    <source>
        <dbReference type="EMBL" id="PWA90076.1"/>
    </source>
</evidence>
<protein>
    <submittedName>
        <fullName evidence="2">Uncharacterized protein</fullName>
    </submittedName>
</protein>
<sequence>MKNLSRIWFSLGWSIPAVLRLRSALERKQTSFTGPPQVTHIFLIVYSCVGLCGFLLAKILREYYRVRTVFGIIGAWMAAALSLTLPMHMALDTTYHVLIVIGMFIMTMVPFASVAVCNVTL</sequence>
<keyword evidence="1" id="KW-1133">Transmembrane helix</keyword>
<keyword evidence="1" id="KW-0812">Transmembrane</keyword>
<evidence type="ECO:0000256" key="1">
    <source>
        <dbReference type="SAM" id="Phobius"/>
    </source>
</evidence>
<proteinExistence type="predicted"/>
<feature type="transmembrane region" description="Helical" evidence="1">
    <location>
        <begin position="40"/>
        <end position="57"/>
    </location>
</feature>
<dbReference type="AlphaFoldDB" id="A0A2U1PWG3"/>
<name>A0A2U1PWG3_ARTAN</name>
<keyword evidence="3" id="KW-1185">Reference proteome</keyword>
<accession>A0A2U1PWG3</accession>
<comment type="caution">
    <text evidence="2">The sequence shown here is derived from an EMBL/GenBank/DDBJ whole genome shotgun (WGS) entry which is preliminary data.</text>
</comment>
<evidence type="ECO:0000313" key="3">
    <source>
        <dbReference type="Proteomes" id="UP000245207"/>
    </source>
</evidence>
<feature type="transmembrane region" description="Helical" evidence="1">
    <location>
        <begin position="69"/>
        <end position="89"/>
    </location>
</feature>